<reference evidence="2" key="1">
    <citation type="submission" date="2023-03" db="EMBL/GenBank/DDBJ databases">
        <title>Massive genome expansion in bonnet fungi (Mycena s.s.) driven by repeated elements and novel gene families across ecological guilds.</title>
        <authorList>
            <consortium name="Lawrence Berkeley National Laboratory"/>
            <person name="Harder C.B."/>
            <person name="Miyauchi S."/>
            <person name="Viragh M."/>
            <person name="Kuo A."/>
            <person name="Thoen E."/>
            <person name="Andreopoulos B."/>
            <person name="Lu D."/>
            <person name="Skrede I."/>
            <person name="Drula E."/>
            <person name="Henrissat B."/>
            <person name="Morin E."/>
            <person name="Kohler A."/>
            <person name="Barry K."/>
            <person name="LaButti K."/>
            <person name="Morin E."/>
            <person name="Salamov A."/>
            <person name="Lipzen A."/>
            <person name="Mereny Z."/>
            <person name="Hegedus B."/>
            <person name="Baldrian P."/>
            <person name="Stursova M."/>
            <person name="Weitz H."/>
            <person name="Taylor A."/>
            <person name="Grigoriev I.V."/>
            <person name="Nagy L.G."/>
            <person name="Martin F."/>
            <person name="Kauserud H."/>
        </authorList>
    </citation>
    <scope>NUCLEOTIDE SEQUENCE</scope>
    <source>
        <strain evidence="2">CBHHK002</strain>
    </source>
</reference>
<gene>
    <name evidence="2" type="ORF">DFH08DRAFT_830278</name>
</gene>
<protein>
    <submittedName>
        <fullName evidence="2">Uncharacterized protein</fullName>
    </submittedName>
</protein>
<evidence type="ECO:0000256" key="1">
    <source>
        <dbReference type="SAM" id="MobiDB-lite"/>
    </source>
</evidence>
<feature type="region of interest" description="Disordered" evidence="1">
    <location>
        <begin position="29"/>
        <end position="55"/>
    </location>
</feature>
<proteinExistence type="predicted"/>
<feature type="compositionally biased region" description="Polar residues" evidence="1">
    <location>
        <begin position="41"/>
        <end position="50"/>
    </location>
</feature>
<comment type="caution">
    <text evidence="2">The sequence shown here is derived from an EMBL/GenBank/DDBJ whole genome shotgun (WGS) entry which is preliminary data.</text>
</comment>
<name>A0AAD7AUB8_9AGAR</name>
<dbReference type="AlphaFoldDB" id="A0AAD7AUB8"/>
<sequence length="151" mass="16454">MSARIFTTSLFRTAARPRALCLARPSRRTLFGLGPKPQPPANATGTSTGTPPLDEAELARTTEWAQNLFKDKPEAVQAIIDVAKVMEESGVAISAGQMPGPMQIFKLAKNPKFMEAYAKAQLELEKAGVDIRSKEIIDQMMKIAKQLPRGS</sequence>
<evidence type="ECO:0000313" key="3">
    <source>
        <dbReference type="Proteomes" id="UP001218218"/>
    </source>
</evidence>
<dbReference type="Proteomes" id="UP001218218">
    <property type="component" value="Unassembled WGS sequence"/>
</dbReference>
<keyword evidence="3" id="KW-1185">Reference proteome</keyword>
<accession>A0AAD7AUB8</accession>
<dbReference type="EMBL" id="JARIHO010000001">
    <property type="protein sequence ID" value="KAJ7368084.1"/>
    <property type="molecule type" value="Genomic_DNA"/>
</dbReference>
<organism evidence="2 3">
    <name type="scientific">Mycena albidolilacea</name>
    <dbReference type="NCBI Taxonomy" id="1033008"/>
    <lineage>
        <taxon>Eukaryota</taxon>
        <taxon>Fungi</taxon>
        <taxon>Dikarya</taxon>
        <taxon>Basidiomycota</taxon>
        <taxon>Agaricomycotina</taxon>
        <taxon>Agaricomycetes</taxon>
        <taxon>Agaricomycetidae</taxon>
        <taxon>Agaricales</taxon>
        <taxon>Marasmiineae</taxon>
        <taxon>Mycenaceae</taxon>
        <taxon>Mycena</taxon>
    </lineage>
</organism>
<evidence type="ECO:0000313" key="2">
    <source>
        <dbReference type="EMBL" id="KAJ7368084.1"/>
    </source>
</evidence>